<dbReference type="Gene3D" id="3.60.15.10">
    <property type="entry name" value="Ribonuclease Z/Hydroxyacylglutathione hydrolase-like"/>
    <property type="match status" value="1"/>
</dbReference>
<organism evidence="1 2">
    <name type="scientific">Sediminibacterium roseum</name>
    <dbReference type="NCBI Taxonomy" id="1978412"/>
    <lineage>
        <taxon>Bacteria</taxon>
        <taxon>Pseudomonadati</taxon>
        <taxon>Bacteroidota</taxon>
        <taxon>Chitinophagia</taxon>
        <taxon>Chitinophagales</taxon>
        <taxon>Chitinophagaceae</taxon>
        <taxon>Sediminibacterium</taxon>
    </lineage>
</organism>
<dbReference type="EMBL" id="JAACJS010000015">
    <property type="protein sequence ID" value="NCI51357.1"/>
    <property type="molecule type" value="Genomic_DNA"/>
</dbReference>
<dbReference type="SUPFAM" id="SSF56281">
    <property type="entry name" value="Metallo-hydrolase/oxidoreductase"/>
    <property type="match status" value="1"/>
</dbReference>
<dbReference type="RefSeq" id="WP_161819642.1">
    <property type="nucleotide sequence ID" value="NZ_JAACJS010000015.1"/>
</dbReference>
<reference evidence="1 2" key="1">
    <citation type="submission" date="2020-01" db="EMBL/GenBank/DDBJ databases">
        <title>Genome analysis.</title>
        <authorList>
            <person name="Wu S."/>
            <person name="Wang G."/>
        </authorList>
    </citation>
    <scope>NUCLEOTIDE SEQUENCE [LARGE SCALE GENOMIC DNA]</scope>
    <source>
        <strain evidence="1 2">SYL130</strain>
    </source>
</reference>
<proteinExistence type="predicted"/>
<dbReference type="Proteomes" id="UP000753802">
    <property type="component" value="Unassembled WGS sequence"/>
</dbReference>
<keyword evidence="2" id="KW-1185">Reference proteome</keyword>
<sequence>MSHNLLFFPLGNADTTLLKLNSGKRILFDYANTKTGDPDDLRCDLPEELDKHVTNDYYDAVGFTHADLDHVQRFSEYFHLRHAKIYQGEGRKKINDLWVPAQVILEEGCEDETRILRAEARYRLRQKTGIKVFSKPNKLKDWLKKEGIPFEEVQHLIVDAGKSVPGWGAENPEVEFFAHAPFAYTIDADTEINRNDACMVLQATFTNQQQTKFLLLGDADWQLLDHVIAASERFGNEHRLNWDIVHIAHHMSYKSLAPEKGETITEPVGPVKKLFEEHAGDNPLLISPSCPVPAVYDTVQPPHKQANNYYQSVADDKDGELQVTMSFPNSAAPRAIEIVVNNYGTTLLKTLAPAGFVTDRRAPKAG</sequence>
<gene>
    <name evidence="1" type="ORF">GWC95_15620</name>
</gene>
<evidence type="ECO:0000313" key="2">
    <source>
        <dbReference type="Proteomes" id="UP000753802"/>
    </source>
</evidence>
<comment type="caution">
    <text evidence="1">The sequence shown here is derived from an EMBL/GenBank/DDBJ whole genome shotgun (WGS) entry which is preliminary data.</text>
</comment>
<dbReference type="InterPro" id="IPR036866">
    <property type="entry name" value="RibonucZ/Hydroxyglut_hydro"/>
</dbReference>
<evidence type="ECO:0008006" key="3">
    <source>
        <dbReference type="Google" id="ProtNLM"/>
    </source>
</evidence>
<protein>
    <recommendedName>
        <fullName evidence="3">Beta-lactamase superfamily domain-containing protein</fullName>
    </recommendedName>
</protein>
<accession>A0ABX0A093</accession>
<name>A0ABX0A093_9BACT</name>
<evidence type="ECO:0000313" key="1">
    <source>
        <dbReference type="EMBL" id="NCI51357.1"/>
    </source>
</evidence>